<organism evidence="1 2">
    <name type="scientific">Laetiporus sulphureus 93-53</name>
    <dbReference type="NCBI Taxonomy" id="1314785"/>
    <lineage>
        <taxon>Eukaryota</taxon>
        <taxon>Fungi</taxon>
        <taxon>Dikarya</taxon>
        <taxon>Basidiomycota</taxon>
        <taxon>Agaricomycotina</taxon>
        <taxon>Agaricomycetes</taxon>
        <taxon>Polyporales</taxon>
        <taxon>Laetiporus</taxon>
    </lineage>
</organism>
<reference evidence="1 2" key="1">
    <citation type="journal article" date="2016" name="Mol. Biol. Evol.">
        <title>Comparative Genomics of Early-Diverging Mushroom-Forming Fungi Provides Insights into the Origins of Lignocellulose Decay Capabilities.</title>
        <authorList>
            <person name="Nagy L.G."/>
            <person name="Riley R."/>
            <person name="Tritt A."/>
            <person name="Adam C."/>
            <person name="Daum C."/>
            <person name="Floudas D."/>
            <person name="Sun H."/>
            <person name="Yadav J.S."/>
            <person name="Pangilinan J."/>
            <person name="Larsson K.H."/>
            <person name="Matsuura K."/>
            <person name="Barry K."/>
            <person name="Labutti K."/>
            <person name="Kuo R."/>
            <person name="Ohm R.A."/>
            <person name="Bhattacharya S.S."/>
            <person name="Shirouzu T."/>
            <person name="Yoshinaga Y."/>
            <person name="Martin F.M."/>
            <person name="Grigoriev I.V."/>
            <person name="Hibbett D.S."/>
        </authorList>
    </citation>
    <scope>NUCLEOTIDE SEQUENCE [LARGE SCALE GENOMIC DNA]</scope>
    <source>
        <strain evidence="1 2">93-53</strain>
    </source>
</reference>
<name>A0A165BTC1_9APHY</name>
<dbReference type="EMBL" id="KV427662">
    <property type="protein sequence ID" value="KZT01611.1"/>
    <property type="molecule type" value="Genomic_DNA"/>
</dbReference>
<evidence type="ECO:0000313" key="1">
    <source>
        <dbReference type="EMBL" id="KZT01611.1"/>
    </source>
</evidence>
<dbReference type="AlphaFoldDB" id="A0A165BTC1"/>
<dbReference type="Proteomes" id="UP000076871">
    <property type="component" value="Unassembled WGS sequence"/>
</dbReference>
<accession>A0A165BTC1</accession>
<dbReference type="InParanoid" id="A0A165BTC1"/>
<keyword evidence="2" id="KW-1185">Reference proteome</keyword>
<dbReference type="RefSeq" id="XP_040759351.1">
    <property type="nucleotide sequence ID" value="XM_040909956.1"/>
</dbReference>
<evidence type="ECO:0000313" key="2">
    <source>
        <dbReference type="Proteomes" id="UP000076871"/>
    </source>
</evidence>
<dbReference type="GeneID" id="63826985"/>
<sequence length="154" mass="17543">MPPRHLARRNLSWLTARGKDRFVRVHYYRLHDEHCRWSSSSTPSQAPRMDHESCVSADAAIKLIMGGTRVVQMLWRHPGSLKLLHQNTIKTRFSLARTAPFNTVRAMHVMPHLLPVSEAAQIHMVLLCRALIIPLGCACVINDSNRPRAYSACR</sequence>
<proteinExistence type="predicted"/>
<gene>
    <name evidence="1" type="ORF">LAESUDRAFT_731024</name>
</gene>
<protein>
    <submittedName>
        <fullName evidence="1">Uncharacterized protein</fullName>
    </submittedName>
</protein>